<protein>
    <recommendedName>
        <fullName evidence="6">Thioredoxin</fullName>
    </recommendedName>
</protein>
<dbReference type="PROSITE" id="PS51352">
    <property type="entry name" value="THIOREDOXIN_2"/>
    <property type="match status" value="1"/>
</dbReference>
<proteinExistence type="inferred from homology"/>
<dbReference type="Pfam" id="PF00085">
    <property type="entry name" value="Thioredoxin"/>
    <property type="match status" value="1"/>
</dbReference>
<dbReference type="RefSeq" id="WP_160897121.1">
    <property type="nucleotide sequence ID" value="NZ_WUMU01000040.1"/>
</dbReference>
<feature type="domain" description="Thioredoxin" evidence="8">
    <location>
        <begin position="1"/>
        <end position="107"/>
    </location>
</feature>
<dbReference type="EMBL" id="WUMU01000040">
    <property type="protein sequence ID" value="MXN21003.1"/>
    <property type="molecule type" value="Genomic_DNA"/>
</dbReference>
<keyword evidence="10" id="KW-1185">Reference proteome</keyword>
<dbReference type="InterPro" id="IPR013766">
    <property type="entry name" value="Thioredoxin_domain"/>
</dbReference>
<evidence type="ECO:0000256" key="3">
    <source>
        <dbReference type="ARBA" id="ARBA00022982"/>
    </source>
</evidence>
<comment type="similarity">
    <text evidence="1 6">Belongs to the thioredoxin family.</text>
</comment>
<dbReference type="PANTHER" id="PTHR45663">
    <property type="entry name" value="GEO12009P1"/>
    <property type="match status" value="1"/>
</dbReference>
<dbReference type="GO" id="GO:0005737">
    <property type="term" value="C:cytoplasm"/>
    <property type="evidence" value="ECO:0007669"/>
    <property type="project" value="TreeGrafter"/>
</dbReference>
<organism evidence="9 10">
    <name type="scientific">Pseudooceanicola albus</name>
    <dbReference type="NCBI Taxonomy" id="2692189"/>
    <lineage>
        <taxon>Bacteria</taxon>
        <taxon>Pseudomonadati</taxon>
        <taxon>Pseudomonadota</taxon>
        <taxon>Alphaproteobacteria</taxon>
        <taxon>Rhodobacterales</taxon>
        <taxon>Paracoccaceae</taxon>
        <taxon>Pseudooceanicola</taxon>
    </lineage>
</organism>
<dbReference type="PANTHER" id="PTHR45663:SF11">
    <property type="entry name" value="GEO12009P1"/>
    <property type="match status" value="1"/>
</dbReference>
<evidence type="ECO:0000256" key="2">
    <source>
        <dbReference type="ARBA" id="ARBA00022448"/>
    </source>
</evidence>
<evidence type="ECO:0000256" key="1">
    <source>
        <dbReference type="ARBA" id="ARBA00008987"/>
    </source>
</evidence>
<reference evidence="9 10" key="1">
    <citation type="submission" date="2019-12" db="EMBL/GenBank/DDBJ databases">
        <authorList>
            <person name="Li M."/>
        </authorList>
    </citation>
    <scope>NUCLEOTIDE SEQUENCE [LARGE SCALE GENOMIC DNA]</scope>
    <source>
        <strain evidence="9 10">GBMRC 2024</strain>
    </source>
</reference>
<dbReference type="InterPro" id="IPR005746">
    <property type="entry name" value="Thioredoxin"/>
</dbReference>
<name>A0A6L7GE26_9RHOB</name>
<keyword evidence="4 7" id="KW-1015">Disulfide bond</keyword>
<comment type="caution">
    <text evidence="9">The sequence shown here is derived from an EMBL/GenBank/DDBJ whole genome shotgun (WGS) entry which is preliminary data.</text>
</comment>
<accession>A0A6L7GE26</accession>
<keyword evidence="5 7" id="KW-0676">Redox-active center</keyword>
<dbReference type="Gene3D" id="3.40.30.10">
    <property type="entry name" value="Glutaredoxin"/>
    <property type="match status" value="1"/>
</dbReference>
<evidence type="ECO:0000256" key="4">
    <source>
        <dbReference type="ARBA" id="ARBA00023157"/>
    </source>
</evidence>
<dbReference type="SUPFAM" id="SSF52833">
    <property type="entry name" value="Thioredoxin-like"/>
    <property type="match status" value="1"/>
</dbReference>
<evidence type="ECO:0000256" key="6">
    <source>
        <dbReference type="PIRNR" id="PIRNR000077"/>
    </source>
</evidence>
<dbReference type="GO" id="GO:0015035">
    <property type="term" value="F:protein-disulfide reductase activity"/>
    <property type="evidence" value="ECO:0007669"/>
    <property type="project" value="InterPro"/>
</dbReference>
<feature type="disulfide bond" description="Redox-active" evidence="7">
    <location>
        <begin position="33"/>
        <end position="36"/>
    </location>
</feature>
<dbReference type="InterPro" id="IPR036249">
    <property type="entry name" value="Thioredoxin-like_sf"/>
</dbReference>
<dbReference type="Proteomes" id="UP000477911">
    <property type="component" value="Unassembled WGS sequence"/>
</dbReference>
<dbReference type="PIRSF" id="PIRSF000077">
    <property type="entry name" value="Thioredoxin"/>
    <property type="match status" value="1"/>
</dbReference>
<dbReference type="AlphaFoldDB" id="A0A6L7GE26"/>
<evidence type="ECO:0000259" key="8">
    <source>
        <dbReference type="PROSITE" id="PS51352"/>
    </source>
</evidence>
<sequence length="107" mass="11793">MTQDVTTIDASNFNDFMNEPGQVKVLRFWATWCRPCIALEPTYNEVATEMKDTARFGEIDIDIAPELAGSFGIRSVPTVVVLKDGLPIDMVVGLNPKSQYIQAVKAA</sequence>
<evidence type="ECO:0000256" key="7">
    <source>
        <dbReference type="PIRSR" id="PIRSR000077-4"/>
    </source>
</evidence>
<keyword evidence="3" id="KW-0249">Electron transport</keyword>
<evidence type="ECO:0000313" key="10">
    <source>
        <dbReference type="Proteomes" id="UP000477911"/>
    </source>
</evidence>
<gene>
    <name evidence="9" type="ORF">GR170_24560</name>
</gene>
<evidence type="ECO:0000313" key="9">
    <source>
        <dbReference type="EMBL" id="MXN21003.1"/>
    </source>
</evidence>
<keyword evidence="2" id="KW-0813">Transport</keyword>
<dbReference type="CDD" id="cd02947">
    <property type="entry name" value="TRX_family"/>
    <property type="match status" value="1"/>
</dbReference>
<evidence type="ECO:0000256" key="5">
    <source>
        <dbReference type="ARBA" id="ARBA00023284"/>
    </source>
</evidence>